<name>A0A9N9BCI9_9GLOM</name>
<dbReference type="Proteomes" id="UP000789706">
    <property type="component" value="Unassembled WGS sequence"/>
</dbReference>
<protein>
    <submittedName>
        <fullName evidence="2">571_t:CDS:1</fullName>
    </submittedName>
</protein>
<dbReference type="EMBL" id="CAJVPK010000911">
    <property type="protein sequence ID" value="CAG8558822.1"/>
    <property type="molecule type" value="Genomic_DNA"/>
</dbReference>
<organism evidence="2 3">
    <name type="scientific">Diversispora eburnea</name>
    <dbReference type="NCBI Taxonomy" id="1213867"/>
    <lineage>
        <taxon>Eukaryota</taxon>
        <taxon>Fungi</taxon>
        <taxon>Fungi incertae sedis</taxon>
        <taxon>Mucoromycota</taxon>
        <taxon>Glomeromycotina</taxon>
        <taxon>Glomeromycetes</taxon>
        <taxon>Diversisporales</taxon>
        <taxon>Diversisporaceae</taxon>
        <taxon>Diversispora</taxon>
    </lineage>
</organism>
<dbReference type="AlphaFoldDB" id="A0A9N9BCI9"/>
<comment type="caution">
    <text evidence="2">The sequence shown here is derived from an EMBL/GenBank/DDBJ whole genome shotgun (WGS) entry which is preliminary data.</text>
</comment>
<dbReference type="OrthoDB" id="2448820at2759"/>
<keyword evidence="1" id="KW-1133">Transmembrane helix</keyword>
<accession>A0A9N9BCI9</accession>
<evidence type="ECO:0000313" key="2">
    <source>
        <dbReference type="EMBL" id="CAG8558822.1"/>
    </source>
</evidence>
<sequence length="160" mass="18255">MNNVTNIRYLSTEINGAEGIYFRGYTVKDPNLLNAVKDYLAMDDVYNAFSITRSKMINLFRKVVNENGLNVPNFDNIDTFFGRSEYENLTGRTLTSQSFNNFSSTLPLPYLPVILSIILSLVFMVFGGCSQKITRKSIPHIKKNDTYINTRMSIPHITIH</sequence>
<gene>
    <name evidence="2" type="ORF">DEBURN_LOCUS7481</name>
</gene>
<proteinExistence type="predicted"/>
<reference evidence="2" key="1">
    <citation type="submission" date="2021-06" db="EMBL/GenBank/DDBJ databases">
        <authorList>
            <person name="Kallberg Y."/>
            <person name="Tangrot J."/>
            <person name="Rosling A."/>
        </authorList>
    </citation>
    <scope>NUCLEOTIDE SEQUENCE</scope>
    <source>
        <strain evidence="2">AZ414A</strain>
    </source>
</reference>
<keyword evidence="1" id="KW-0812">Transmembrane</keyword>
<feature type="transmembrane region" description="Helical" evidence="1">
    <location>
        <begin position="110"/>
        <end position="129"/>
    </location>
</feature>
<keyword evidence="1" id="KW-0472">Membrane</keyword>
<keyword evidence="3" id="KW-1185">Reference proteome</keyword>
<evidence type="ECO:0000256" key="1">
    <source>
        <dbReference type="SAM" id="Phobius"/>
    </source>
</evidence>
<evidence type="ECO:0000313" key="3">
    <source>
        <dbReference type="Proteomes" id="UP000789706"/>
    </source>
</evidence>